<dbReference type="NCBIfam" id="TIGR00229">
    <property type="entry name" value="sensory_box"/>
    <property type="match status" value="1"/>
</dbReference>
<dbReference type="CDD" id="cd01949">
    <property type="entry name" value="GGDEF"/>
    <property type="match status" value="1"/>
</dbReference>
<reference evidence="6" key="1">
    <citation type="submission" date="2023-09" db="EMBL/GenBank/DDBJ databases">
        <authorList>
            <person name="Li S."/>
            <person name="Li X."/>
            <person name="Zhang C."/>
            <person name="Zhao Z."/>
        </authorList>
    </citation>
    <scope>NUCLEOTIDE SEQUENCE [LARGE SCALE GENOMIC DNA]</scope>
    <source>
        <strain evidence="6">SQ345</strain>
    </source>
</reference>
<dbReference type="EC" id="2.7.7.65" evidence="1"/>
<evidence type="ECO:0000256" key="1">
    <source>
        <dbReference type="ARBA" id="ARBA00012528"/>
    </source>
</evidence>
<dbReference type="EMBL" id="CP134146">
    <property type="protein sequence ID" value="WNC69623.1"/>
    <property type="molecule type" value="Genomic_DNA"/>
</dbReference>
<dbReference type="Gene3D" id="3.30.70.270">
    <property type="match status" value="1"/>
</dbReference>
<comment type="catalytic activity">
    <reaction evidence="2">
        <text>2 GTP = 3',3'-c-di-GMP + 2 diphosphate</text>
        <dbReference type="Rhea" id="RHEA:24898"/>
        <dbReference type="ChEBI" id="CHEBI:33019"/>
        <dbReference type="ChEBI" id="CHEBI:37565"/>
        <dbReference type="ChEBI" id="CHEBI:58805"/>
        <dbReference type="EC" id="2.7.7.65"/>
    </reaction>
</comment>
<protein>
    <recommendedName>
        <fullName evidence="1">diguanylate cyclase</fullName>
        <ecNumber evidence="1">2.7.7.65</ecNumber>
    </recommendedName>
</protein>
<dbReference type="SUPFAM" id="SSF55785">
    <property type="entry name" value="PYP-like sensor domain (PAS domain)"/>
    <property type="match status" value="1"/>
</dbReference>
<dbReference type="InterPro" id="IPR000160">
    <property type="entry name" value="GGDEF_dom"/>
</dbReference>
<dbReference type="CDD" id="cd00130">
    <property type="entry name" value="PAS"/>
    <property type="match status" value="1"/>
</dbReference>
<dbReference type="PROSITE" id="PS50887">
    <property type="entry name" value="GGDEF"/>
    <property type="match status" value="1"/>
</dbReference>
<evidence type="ECO:0000256" key="3">
    <source>
        <dbReference type="SAM" id="Phobius"/>
    </source>
</evidence>
<evidence type="ECO:0000259" key="4">
    <source>
        <dbReference type="PROSITE" id="PS50887"/>
    </source>
</evidence>
<keyword evidence="3" id="KW-0472">Membrane</keyword>
<accession>A0ABY9TLB9</accession>
<organism evidence="5 6">
    <name type="scientific">Thalassotalea nanhaiensis</name>
    <dbReference type="NCBI Taxonomy" id="3065648"/>
    <lineage>
        <taxon>Bacteria</taxon>
        <taxon>Pseudomonadati</taxon>
        <taxon>Pseudomonadota</taxon>
        <taxon>Gammaproteobacteria</taxon>
        <taxon>Alteromonadales</taxon>
        <taxon>Colwelliaceae</taxon>
        <taxon>Thalassotalea</taxon>
    </lineage>
</organism>
<dbReference type="RefSeq" id="WP_348388766.1">
    <property type="nucleotide sequence ID" value="NZ_CP134146.1"/>
</dbReference>
<dbReference type="Pfam" id="PF13426">
    <property type="entry name" value="PAS_9"/>
    <property type="match status" value="1"/>
</dbReference>
<dbReference type="InterPro" id="IPR000014">
    <property type="entry name" value="PAS"/>
</dbReference>
<evidence type="ECO:0000256" key="2">
    <source>
        <dbReference type="ARBA" id="ARBA00034247"/>
    </source>
</evidence>
<dbReference type="PANTHER" id="PTHR45138:SF9">
    <property type="entry name" value="DIGUANYLATE CYCLASE DGCM-RELATED"/>
    <property type="match status" value="1"/>
</dbReference>
<proteinExistence type="predicted"/>
<keyword evidence="6" id="KW-1185">Reference proteome</keyword>
<sequence>MMFKFCKFHALSAMLVATIIGFGVYTLVVVNQSSRLLERFYDHPFTVSKSSHSIVYHIAEIKHLIYRQTVITDDKQNVIPRINQLEQDIVKQFDVIFKQFLGDKKDIEEVYQSYSKWFPVVEHIPNIENIQDKNWLLNNKAELDTLFLNIENTEQEVKDFYVFAFSKANEFRQTSATAQQHAVVFSFITTLFILLLIAATFYTYNRRMLAIKREKNELQGLVNQYVMVAELDVDGKVERASDALCHYIEKTEQELLGQPSHFFDLSPTREQIEQKIWSVINSGNMWHGEIRRYNNAGKLQWLTSRIQPIFSRDDKIRGFTNVLIDSTNKQISLIDPLTSLPNRRSYEQCIVSFLETSKQYQLPIGLAILDIDYFKKYNDNYGHPQGDKALVTVASCLQQCLLDTEHEVFRLGGEEFAILVKNFTYDETEFWLNDLRKHIQQLGIVHEFSAKDKFLTVSIGCHFKSNIIDMSDEEIYLCADKALYLAKLERNSVFISK</sequence>
<dbReference type="InterPro" id="IPR050469">
    <property type="entry name" value="Diguanylate_Cyclase"/>
</dbReference>
<evidence type="ECO:0000313" key="6">
    <source>
        <dbReference type="Proteomes" id="UP001248581"/>
    </source>
</evidence>
<feature type="transmembrane region" description="Helical" evidence="3">
    <location>
        <begin position="182"/>
        <end position="204"/>
    </location>
</feature>
<dbReference type="InterPro" id="IPR043128">
    <property type="entry name" value="Rev_trsase/Diguanyl_cyclase"/>
</dbReference>
<keyword evidence="3" id="KW-0812">Transmembrane</keyword>
<dbReference type="Pfam" id="PF00990">
    <property type="entry name" value="GGDEF"/>
    <property type="match status" value="1"/>
</dbReference>
<evidence type="ECO:0000313" key="5">
    <source>
        <dbReference type="EMBL" id="WNC69623.1"/>
    </source>
</evidence>
<dbReference type="Gene3D" id="3.30.450.20">
    <property type="entry name" value="PAS domain"/>
    <property type="match status" value="1"/>
</dbReference>
<dbReference type="Proteomes" id="UP001248581">
    <property type="component" value="Chromosome"/>
</dbReference>
<name>A0ABY9TLB9_9GAMM</name>
<dbReference type="PANTHER" id="PTHR45138">
    <property type="entry name" value="REGULATORY COMPONENTS OF SENSORY TRANSDUCTION SYSTEM"/>
    <property type="match status" value="1"/>
</dbReference>
<dbReference type="InterPro" id="IPR029787">
    <property type="entry name" value="Nucleotide_cyclase"/>
</dbReference>
<keyword evidence="3" id="KW-1133">Transmembrane helix</keyword>
<dbReference type="NCBIfam" id="TIGR00254">
    <property type="entry name" value="GGDEF"/>
    <property type="match status" value="1"/>
</dbReference>
<gene>
    <name evidence="5" type="ORF">RI845_05605</name>
</gene>
<dbReference type="SMART" id="SM00267">
    <property type="entry name" value="GGDEF"/>
    <property type="match status" value="1"/>
</dbReference>
<dbReference type="InterPro" id="IPR035965">
    <property type="entry name" value="PAS-like_dom_sf"/>
</dbReference>
<feature type="domain" description="GGDEF" evidence="4">
    <location>
        <begin position="362"/>
        <end position="497"/>
    </location>
</feature>
<dbReference type="SUPFAM" id="SSF55073">
    <property type="entry name" value="Nucleotide cyclase"/>
    <property type="match status" value="1"/>
</dbReference>